<organism evidence="1 2">
    <name type="scientific">Actinoalloteichus fjordicus</name>
    <dbReference type="NCBI Taxonomy" id="1612552"/>
    <lineage>
        <taxon>Bacteria</taxon>
        <taxon>Bacillati</taxon>
        <taxon>Actinomycetota</taxon>
        <taxon>Actinomycetes</taxon>
        <taxon>Pseudonocardiales</taxon>
        <taxon>Pseudonocardiaceae</taxon>
        <taxon>Actinoalloteichus</taxon>
    </lineage>
</organism>
<proteinExistence type="predicted"/>
<keyword evidence="2" id="KW-1185">Reference proteome</keyword>
<dbReference type="KEGG" id="acad:UA74_21775"/>
<reference evidence="2" key="1">
    <citation type="submission" date="2016-06" db="EMBL/GenBank/DDBJ databases">
        <title>Complete genome sequence of Actinoalloteichus fjordicus DSM 46855 (=ADI127-17), type strain of the new species Actinoalloteichus fjordicus.</title>
        <authorList>
            <person name="Ruckert C."/>
            <person name="Nouioui I."/>
            <person name="Willmese J."/>
            <person name="van Wezel G."/>
            <person name="Klenk H.-P."/>
            <person name="Kalinowski J."/>
            <person name="Zotchev S.B."/>
        </authorList>
    </citation>
    <scope>NUCLEOTIDE SEQUENCE [LARGE SCALE GENOMIC DNA]</scope>
    <source>
        <strain evidence="2">ADI127-7</strain>
    </source>
</reference>
<evidence type="ECO:0000313" key="1">
    <source>
        <dbReference type="EMBL" id="APU16377.1"/>
    </source>
</evidence>
<dbReference type="Proteomes" id="UP000185511">
    <property type="component" value="Chromosome"/>
</dbReference>
<name>A0AAC9LEX6_9PSEU</name>
<accession>A0AAC9LEX6</accession>
<evidence type="ECO:0000313" key="2">
    <source>
        <dbReference type="Proteomes" id="UP000185511"/>
    </source>
</evidence>
<sequence length="58" mass="6009">MIAAVAVESSRSVPTRRCGIDEPMIPVRADAAPNPPASPEIVLGVAVRPPGSRRVGFS</sequence>
<dbReference type="AlphaFoldDB" id="A0AAC9LEX6"/>
<protein>
    <submittedName>
        <fullName evidence="1">Uncharacterized protein</fullName>
    </submittedName>
</protein>
<gene>
    <name evidence="1" type="ORF">UA74_21775</name>
</gene>
<dbReference type="EMBL" id="CP016076">
    <property type="protein sequence ID" value="APU16377.1"/>
    <property type="molecule type" value="Genomic_DNA"/>
</dbReference>